<evidence type="ECO:0000313" key="2">
    <source>
        <dbReference type="EMBL" id="WOF13813.1"/>
    </source>
</evidence>
<dbReference type="RefSeq" id="WP_087420831.1">
    <property type="nucleotide sequence ID" value="NZ_BMPA01000002.1"/>
</dbReference>
<dbReference type="InterPro" id="IPR027417">
    <property type="entry name" value="P-loop_NTPase"/>
</dbReference>
<name>A0A7X5Y9M0_9BACT</name>
<gene>
    <name evidence="2" type="ORF">F1644_16770</name>
    <name evidence="1" type="ORF">GGR15_000709</name>
</gene>
<evidence type="ECO:0000313" key="1">
    <source>
        <dbReference type="EMBL" id="NJC17104.1"/>
    </source>
</evidence>
<keyword evidence="2" id="KW-0067">ATP-binding</keyword>
<proteinExistence type="predicted"/>
<keyword evidence="2" id="KW-0547">Nucleotide-binding</keyword>
<reference evidence="1 3" key="2">
    <citation type="submission" date="2020-03" db="EMBL/GenBank/DDBJ databases">
        <title>Genomic Encyclopedia of Type Strains, Phase IV (KMG-IV): sequencing the most valuable type-strain genomes for metagenomic binning, comparative biology and taxonomic classification.</title>
        <authorList>
            <person name="Goeker M."/>
        </authorList>
    </citation>
    <scope>NUCLEOTIDE SEQUENCE [LARGE SCALE GENOMIC DNA]</scope>
    <source>
        <strain evidence="1 3">DSM 105722</strain>
    </source>
</reference>
<dbReference type="GO" id="GO:0005524">
    <property type="term" value="F:ATP binding"/>
    <property type="evidence" value="ECO:0007669"/>
    <property type="project" value="UniProtKB-KW"/>
</dbReference>
<dbReference type="EMBL" id="CP043839">
    <property type="protein sequence ID" value="WOF13813.1"/>
    <property type="molecule type" value="Genomic_DNA"/>
</dbReference>
<dbReference type="EMBL" id="JAATLI010000002">
    <property type="protein sequence ID" value="NJC17104.1"/>
    <property type="molecule type" value="Genomic_DNA"/>
</dbReference>
<reference evidence="2 4" key="1">
    <citation type="submission" date="2019-09" db="EMBL/GenBank/DDBJ databases">
        <title>Butyricimonas paravirosa DSM 105722 (=214-4 = JCM 18677 = CCUG 65563).</title>
        <authorList>
            <person name="Le Roy T."/>
            <person name="Cani P.D."/>
        </authorList>
    </citation>
    <scope>NUCLEOTIDE SEQUENCE [LARGE SCALE GENOMIC DNA]</scope>
    <source>
        <strain evidence="2 4">DSM 105722</strain>
    </source>
</reference>
<dbReference type="AlphaFoldDB" id="A0A7X5Y9M0"/>
<evidence type="ECO:0000313" key="3">
    <source>
        <dbReference type="Proteomes" id="UP000576368"/>
    </source>
</evidence>
<evidence type="ECO:0000313" key="4">
    <source>
        <dbReference type="Proteomes" id="UP001302374"/>
    </source>
</evidence>
<sequence>MVINKNPFVTSGYISPEFFCDREEESERLIQEISGNNLALISTRRMGKTGLIQHCFQQDEIVHDYYTFFVDIYATKSLRDFVFSLSKVIFESLKPKGKKAIEKFWYYMKSLHAGVSFDISGNPSLTFGLGDIQEANATLEEIFEYLEKADKPCIVAFDEFQQVAGYAEKNVEAILRTYIQHCNNARFIFAGSQRHTMGNIFQSPARPFYQSVSMMHLDSIPLGKYTAFAEYHFGRGNRVILPEVVTFIYNQFEGITWYMQKMLHVLYNMTPVKGVCSMGMVDEALKSVIESYRYTYSEILFRLPEKQKELLIAITKEGKATEITSGSFVKKYKLHSPSSVQAALKGLLEKDFVTREQDVYQVYDRFLAIWLKENY</sequence>
<dbReference type="PANTHER" id="PTHR34301">
    <property type="entry name" value="DNA-BINDING PROTEIN-RELATED"/>
    <property type="match status" value="1"/>
</dbReference>
<dbReference type="Gene3D" id="3.40.50.300">
    <property type="entry name" value="P-loop containing nucleotide triphosphate hydrolases"/>
    <property type="match status" value="1"/>
</dbReference>
<dbReference type="Proteomes" id="UP000576368">
    <property type="component" value="Unassembled WGS sequence"/>
</dbReference>
<dbReference type="PANTHER" id="PTHR34301:SF8">
    <property type="entry name" value="ATPASE DOMAIN-CONTAINING PROTEIN"/>
    <property type="match status" value="1"/>
</dbReference>
<accession>A0A7X5Y9M0</accession>
<organism evidence="1 3">
    <name type="scientific">Butyricimonas paravirosa</name>
    <dbReference type="NCBI Taxonomy" id="1472417"/>
    <lineage>
        <taxon>Bacteria</taxon>
        <taxon>Pseudomonadati</taxon>
        <taxon>Bacteroidota</taxon>
        <taxon>Bacteroidia</taxon>
        <taxon>Bacteroidales</taxon>
        <taxon>Odoribacteraceae</taxon>
        <taxon>Butyricimonas</taxon>
    </lineage>
</organism>
<dbReference type="SUPFAM" id="SSF52540">
    <property type="entry name" value="P-loop containing nucleoside triphosphate hydrolases"/>
    <property type="match status" value="1"/>
</dbReference>
<protein>
    <submittedName>
        <fullName evidence="1">AAA+ ATPase superfamily predicted ATPase</fullName>
    </submittedName>
    <submittedName>
        <fullName evidence="2">ATP-binding protein</fullName>
    </submittedName>
</protein>
<dbReference type="GeneID" id="86892983"/>
<keyword evidence="4" id="KW-1185">Reference proteome</keyword>
<dbReference type="Proteomes" id="UP001302374">
    <property type="component" value="Chromosome"/>
</dbReference>